<comment type="caution">
    <text evidence="2">The sequence shown here is derived from an EMBL/GenBank/DDBJ whole genome shotgun (WGS) entry which is preliminary data.</text>
</comment>
<organism evidence="2 3">
    <name type="scientific">Candidatus Uhrbacteria bacterium GW2011_GWC2_41_11</name>
    <dbReference type="NCBI Taxonomy" id="1618985"/>
    <lineage>
        <taxon>Bacteria</taxon>
        <taxon>Candidatus Uhriibacteriota</taxon>
    </lineage>
</organism>
<reference evidence="2 3" key="1">
    <citation type="journal article" date="2015" name="Nature">
        <title>rRNA introns, odd ribosomes, and small enigmatic genomes across a large radiation of phyla.</title>
        <authorList>
            <person name="Brown C.T."/>
            <person name="Hug L.A."/>
            <person name="Thomas B.C."/>
            <person name="Sharon I."/>
            <person name="Castelle C.J."/>
            <person name="Singh A."/>
            <person name="Wilkins M.J."/>
            <person name="Williams K.H."/>
            <person name="Banfield J.F."/>
        </authorList>
    </citation>
    <scope>NUCLEOTIDE SEQUENCE [LARGE SCALE GENOMIC DNA]</scope>
</reference>
<evidence type="ECO:0000313" key="2">
    <source>
        <dbReference type="EMBL" id="KKR86361.1"/>
    </source>
</evidence>
<sequence length="187" mass="20939">MRGEIRSQEDLAKFQVGGNKHEKSNPLPEGSLFGSEFLKQKQRAKEIPPAIPAEKVESLWGGIKFSESSVTEQSPVGASKAELGKKKERGGVMESFGQLYDRLARGLLHQIDLVQWGSKNEEEVMAAKHAIQERGGINQARLQAIDLKIQSLKADRVLTNDTRTQDRLSRGIAEFEEKRKQLVKQMT</sequence>
<protein>
    <submittedName>
        <fullName evidence="2">Uncharacterized protein</fullName>
    </submittedName>
</protein>
<accession>A0A0G0UFZ9</accession>
<feature type="region of interest" description="Disordered" evidence="1">
    <location>
        <begin position="1"/>
        <end position="33"/>
    </location>
</feature>
<gene>
    <name evidence="2" type="ORF">UU35_C0014G0004</name>
</gene>
<dbReference type="Proteomes" id="UP000034616">
    <property type="component" value="Unassembled WGS sequence"/>
</dbReference>
<name>A0A0G0UFZ9_9BACT</name>
<feature type="compositionally biased region" description="Basic and acidic residues" evidence="1">
    <location>
        <begin position="1"/>
        <end position="12"/>
    </location>
</feature>
<proteinExistence type="predicted"/>
<evidence type="ECO:0000313" key="3">
    <source>
        <dbReference type="Proteomes" id="UP000034616"/>
    </source>
</evidence>
<dbReference type="EMBL" id="LCAH01000014">
    <property type="protein sequence ID" value="KKR86361.1"/>
    <property type="molecule type" value="Genomic_DNA"/>
</dbReference>
<dbReference type="AlphaFoldDB" id="A0A0G0UFZ9"/>
<evidence type="ECO:0000256" key="1">
    <source>
        <dbReference type="SAM" id="MobiDB-lite"/>
    </source>
</evidence>